<evidence type="ECO:0000313" key="2">
    <source>
        <dbReference type="Proteomes" id="UP000326565"/>
    </source>
</evidence>
<proteinExistence type="predicted"/>
<dbReference type="Proteomes" id="UP000326565">
    <property type="component" value="Unassembled WGS sequence"/>
</dbReference>
<sequence length="152" mass="17115">MSNFVSTDDALTGLIWQTISRARRSHLDTSTRSLLARTVDLRKAMGVVGMYPGMMQNMAFNNMTVEEGFLICLLARSQLSCEISWILMTLMRRRPQESPILSYLKPFHDVMITPWAKMDCYGDDFNLGLGKPENVLRPAFAARGTGMGKFNA</sequence>
<accession>A0A5N5X4W4</accession>
<organism evidence="1 2">
    <name type="scientific">Aspergillus leporis</name>
    <dbReference type="NCBI Taxonomy" id="41062"/>
    <lineage>
        <taxon>Eukaryota</taxon>
        <taxon>Fungi</taxon>
        <taxon>Dikarya</taxon>
        <taxon>Ascomycota</taxon>
        <taxon>Pezizomycotina</taxon>
        <taxon>Eurotiomycetes</taxon>
        <taxon>Eurotiomycetidae</taxon>
        <taxon>Eurotiales</taxon>
        <taxon>Aspergillaceae</taxon>
        <taxon>Aspergillus</taxon>
        <taxon>Aspergillus subgen. Circumdati</taxon>
    </lineage>
</organism>
<evidence type="ECO:0000313" key="1">
    <source>
        <dbReference type="EMBL" id="KAB8075105.1"/>
    </source>
</evidence>
<dbReference type="AlphaFoldDB" id="A0A5N5X4W4"/>
<dbReference type="Gene3D" id="3.30.559.10">
    <property type="entry name" value="Chloramphenicol acetyltransferase-like domain"/>
    <property type="match status" value="2"/>
</dbReference>
<reference evidence="1 2" key="1">
    <citation type="submission" date="2019-04" db="EMBL/GenBank/DDBJ databases">
        <title>Friends and foes A comparative genomics study of 23 Aspergillus species from section Flavi.</title>
        <authorList>
            <consortium name="DOE Joint Genome Institute"/>
            <person name="Kjaerbolling I."/>
            <person name="Vesth T."/>
            <person name="Frisvad J.C."/>
            <person name="Nybo J.L."/>
            <person name="Theobald S."/>
            <person name="Kildgaard S."/>
            <person name="Isbrandt T."/>
            <person name="Kuo A."/>
            <person name="Sato A."/>
            <person name="Lyhne E.K."/>
            <person name="Kogle M.E."/>
            <person name="Wiebenga A."/>
            <person name="Kun R.S."/>
            <person name="Lubbers R.J."/>
            <person name="Makela M.R."/>
            <person name="Barry K."/>
            <person name="Chovatia M."/>
            <person name="Clum A."/>
            <person name="Daum C."/>
            <person name="Haridas S."/>
            <person name="He G."/>
            <person name="LaButti K."/>
            <person name="Lipzen A."/>
            <person name="Mondo S."/>
            <person name="Riley R."/>
            <person name="Salamov A."/>
            <person name="Simmons B.A."/>
            <person name="Magnuson J.K."/>
            <person name="Henrissat B."/>
            <person name="Mortensen U.H."/>
            <person name="Larsen T.O."/>
            <person name="Devries R.P."/>
            <person name="Grigoriev I.V."/>
            <person name="Machida M."/>
            <person name="Baker S.E."/>
            <person name="Andersen M.R."/>
        </authorList>
    </citation>
    <scope>NUCLEOTIDE SEQUENCE [LARGE SCALE GENOMIC DNA]</scope>
    <source>
        <strain evidence="1 2">CBS 151.66</strain>
    </source>
</reference>
<name>A0A5N5X4W4_9EURO</name>
<dbReference type="OrthoDB" id="1862401at2759"/>
<protein>
    <submittedName>
        <fullName evidence="1">Uncharacterized protein</fullName>
    </submittedName>
</protein>
<gene>
    <name evidence="1" type="ORF">BDV29DRAFT_155995</name>
</gene>
<dbReference type="EMBL" id="ML732199">
    <property type="protein sequence ID" value="KAB8075105.1"/>
    <property type="molecule type" value="Genomic_DNA"/>
</dbReference>
<keyword evidence="2" id="KW-1185">Reference proteome</keyword>
<dbReference type="InterPro" id="IPR023213">
    <property type="entry name" value="CAT-like_dom_sf"/>
</dbReference>